<dbReference type="GO" id="GO:0008320">
    <property type="term" value="F:protein transmembrane transporter activity"/>
    <property type="evidence" value="ECO:0007669"/>
    <property type="project" value="TreeGrafter"/>
</dbReference>
<sequence length="225" mass="23969">MEDEEGGAAVVRDGYRNWVPRQSFLLNFCSSTFGVIRGAAYGASVGVLTEVAKPAAIHSIHLPLSASPMAQARLFAAMGGARASITCIMKRIRGKEDVQARMAAGFGAGVTYKLMLTRMRGPDAAVNAAILGVAGAIVGGCAFQLGHRVCEPPVEYTRTRCMLSSLGLLKYEKNFEEGSLTDNTLPLLTDSVLKDVGVPPGPRLLILDHVKRDPEVKKMGEEHAG</sequence>
<proteinExistence type="predicted"/>
<dbReference type="EMBL" id="CM010719">
    <property type="protein sequence ID" value="RZC59942.1"/>
    <property type="molecule type" value="Genomic_DNA"/>
</dbReference>
<gene>
    <name evidence="6" type="ORF">C5167_021701</name>
</gene>
<dbReference type="GO" id="GO:0045036">
    <property type="term" value="P:protein targeting to chloroplast"/>
    <property type="evidence" value="ECO:0007669"/>
    <property type="project" value="TreeGrafter"/>
</dbReference>
<reference evidence="6 7" key="1">
    <citation type="journal article" date="2018" name="Science">
        <title>The opium poppy genome and morphinan production.</title>
        <authorList>
            <person name="Guo L."/>
            <person name="Winzer T."/>
            <person name="Yang X."/>
            <person name="Li Y."/>
            <person name="Ning Z."/>
            <person name="He Z."/>
            <person name="Teodor R."/>
            <person name="Lu Y."/>
            <person name="Bowser T.A."/>
            <person name="Graham I.A."/>
            <person name="Ye K."/>
        </authorList>
    </citation>
    <scope>NUCLEOTIDE SEQUENCE [LARGE SCALE GENOMIC DNA]</scope>
    <source>
        <strain evidence="7">cv. HN1</strain>
        <tissue evidence="6">Leaves</tissue>
    </source>
</reference>
<dbReference type="Pfam" id="PF00536">
    <property type="entry name" value="SAM_1"/>
    <property type="match status" value="1"/>
</dbReference>
<dbReference type="STRING" id="3469.A0A4Y7JIV9"/>
<accession>A0A4Y7JIV9</accession>
<evidence type="ECO:0000256" key="2">
    <source>
        <dbReference type="ARBA" id="ARBA00022692"/>
    </source>
</evidence>
<evidence type="ECO:0000256" key="4">
    <source>
        <dbReference type="ARBA" id="ARBA00023136"/>
    </source>
</evidence>
<evidence type="ECO:0000259" key="5">
    <source>
        <dbReference type="Pfam" id="PF00536"/>
    </source>
</evidence>
<name>A0A4Y7JIV9_PAPSO</name>
<evidence type="ECO:0000313" key="7">
    <source>
        <dbReference type="Proteomes" id="UP000316621"/>
    </source>
</evidence>
<organism evidence="6 7">
    <name type="scientific">Papaver somniferum</name>
    <name type="common">Opium poppy</name>
    <dbReference type="NCBI Taxonomy" id="3469"/>
    <lineage>
        <taxon>Eukaryota</taxon>
        <taxon>Viridiplantae</taxon>
        <taxon>Streptophyta</taxon>
        <taxon>Embryophyta</taxon>
        <taxon>Tracheophyta</taxon>
        <taxon>Spermatophyta</taxon>
        <taxon>Magnoliopsida</taxon>
        <taxon>Ranunculales</taxon>
        <taxon>Papaveraceae</taxon>
        <taxon>Papaveroideae</taxon>
        <taxon>Papaver</taxon>
    </lineage>
</organism>
<evidence type="ECO:0000256" key="1">
    <source>
        <dbReference type="ARBA" id="ARBA00004141"/>
    </source>
</evidence>
<evidence type="ECO:0000313" key="6">
    <source>
        <dbReference type="EMBL" id="RZC59942.1"/>
    </source>
</evidence>
<evidence type="ECO:0000256" key="3">
    <source>
        <dbReference type="ARBA" id="ARBA00022989"/>
    </source>
</evidence>
<dbReference type="InterPro" id="IPR001660">
    <property type="entry name" value="SAM"/>
</dbReference>
<dbReference type="Gene3D" id="1.10.150.50">
    <property type="entry name" value="Transcription Factor, Ets-1"/>
    <property type="match status" value="1"/>
</dbReference>
<dbReference type="GO" id="GO:0009706">
    <property type="term" value="C:chloroplast inner membrane"/>
    <property type="evidence" value="ECO:0007669"/>
    <property type="project" value="TreeGrafter"/>
</dbReference>
<dbReference type="GO" id="GO:0045039">
    <property type="term" value="P:protein insertion into mitochondrial inner membrane"/>
    <property type="evidence" value="ECO:0007669"/>
    <property type="project" value="InterPro"/>
</dbReference>
<dbReference type="InterPro" id="IPR013761">
    <property type="entry name" value="SAM/pointed_sf"/>
</dbReference>
<comment type="subcellular location">
    <subcellularLocation>
        <location evidence="1">Membrane</location>
        <topology evidence="1">Multi-pass membrane protein</topology>
    </subcellularLocation>
</comment>
<dbReference type="InterPro" id="IPR039175">
    <property type="entry name" value="TIM22"/>
</dbReference>
<keyword evidence="3" id="KW-1133">Transmembrane helix</keyword>
<dbReference type="OMA" id="NPLEEWT"/>
<dbReference type="Pfam" id="PF02466">
    <property type="entry name" value="Tim17"/>
    <property type="match status" value="1"/>
</dbReference>
<dbReference type="SUPFAM" id="SSF47769">
    <property type="entry name" value="SAM/Pointed domain"/>
    <property type="match status" value="1"/>
</dbReference>
<dbReference type="PANTHER" id="PTHR14110:SF6">
    <property type="entry name" value="OS04G0405100 PROTEIN"/>
    <property type="match status" value="1"/>
</dbReference>
<keyword evidence="4" id="KW-0472">Membrane</keyword>
<feature type="domain" description="SAM" evidence="5">
    <location>
        <begin position="163"/>
        <end position="211"/>
    </location>
</feature>
<keyword evidence="2" id="KW-0812">Transmembrane</keyword>
<keyword evidence="7" id="KW-1185">Reference proteome</keyword>
<dbReference type="GO" id="GO:0042721">
    <property type="term" value="C:TIM22 mitochondrial import inner membrane insertion complex"/>
    <property type="evidence" value="ECO:0007669"/>
    <property type="project" value="InterPro"/>
</dbReference>
<dbReference type="PANTHER" id="PTHR14110">
    <property type="entry name" value="MITOCHONDRIAL IMPORT INNER MEMBRANE TRANSLOCASE SUBUNIT TIM22"/>
    <property type="match status" value="1"/>
</dbReference>
<protein>
    <recommendedName>
        <fullName evidence="5">SAM domain-containing protein</fullName>
    </recommendedName>
</protein>
<dbReference type="Proteomes" id="UP000316621">
    <property type="component" value="Chromosome 5"/>
</dbReference>
<dbReference type="CDD" id="cd09487">
    <property type="entry name" value="SAM_superfamily"/>
    <property type="match status" value="1"/>
</dbReference>
<dbReference type="AlphaFoldDB" id="A0A4Y7JIV9"/>
<dbReference type="Gramene" id="RZC59942">
    <property type="protein sequence ID" value="RZC59942"/>
    <property type="gene ID" value="C5167_021701"/>
</dbReference>